<dbReference type="AlphaFoldDB" id="A0A845HUV3"/>
<evidence type="ECO:0008006" key="3">
    <source>
        <dbReference type="Google" id="ProtNLM"/>
    </source>
</evidence>
<comment type="caution">
    <text evidence="1">The sequence shown here is derived from an EMBL/GenBank/DDBJ whole genome shotgun (WGS) entry which is preliminary data.</text>
</comment>
<accession>A0A845HUV3</accession>
<sequence>MKQLRYTLLADGSSDAALTPIIDWLLEQHLPGWSIVPQLARELGPVGLALEDRLPVALKFHPCDLLFVHRDAEKASPGLRLRQIGDAMRRYDQSYVAIVPTRMSEAWLLSDEAAIRLAAGNRNGRIALGLPARRDWEGRPDPKADLESALRAASGKSARRAKQVNIAQQRGLVAQYTDDFSALRGLPSFDRFETMLIEKLKEFR</sequence>
<name>A0A845HUV3_9BURK</name>
<organism evidence="1 2">
    <name type="scientific">Duganella vulcania</name>
    <dbReference type="NCBI Taxonomy" id="2692166"/>
    <lineage>
        <taxon>Bacteria</taxon>
        <taxon>Pseudomonadati</taxon>
        <taxon>Pseudomonadota</taxon>
        <taxon>Betaproteobacteria</taxon>
        <taxon>Burkholderiales</taxon>
        <taxon>Oxalobacteraceae</taxon>
        <taxon>Telluria group</taxon>
        <taxon>Duganella</taxon>
    </lineage>
</organism>
<evidence type="ECO:0000313" key="2">
    <source>
        <dbReference type="Proteomes" id="UP000484875"/>
    </source>
</evidence>
<evidence type="ECO:0000313" key="1">
    <source>
        <dbReference type="EMBL" id="MYN20156.1"/>
    </source>
</evidence>
<protein>
    <recommendedName>
        <fullName evidence="3">DUF4276 family protein</fullName>
    </recommendedName>
</protein>
<dbReference type="RefSeq" id="WP_161092519.1">
    <property type="nucleotide sequence ID" value="NZ_WWCV01000065.1"/>
</dbReference>
<dbReference type="Proteomes" id="UP000484875">
    <property type="component" value="Unassembled WGS sequence"/>
</dbReference>
<gene>
    <name evidence="1" type="ORF">GTP81_25770</name>
</gene>
<keyword evidence="2" id="KW-1185">Reference proteome</keyword>
<proteinExistence type="predicted"/>
<reference evidence="1 2" key="1">
    <citation type="submission" date="2019-12" db="EMBL/GenBank/DDBJ databases">
        <title>Novel species isolated from a subtropical stream in China.</title>
        <authorList>
            <person name="Lu H."/>
        </authorList>
    </citation>
    <scope>NUCLEOTIDE SEQUENCE [LARGE SCALE GENOMIC DNA]</scope>
    <source>
        <strain evidence="1 2">FT107W</strain>
    </source>
</reference>
<dbReference type="EMBL" id="WWCV01000065">
    <property type="protein sequence ID" value="MYN20156.1"/>
    <property type="molecule type" value="Genomic_DNA"/>
</dbReference>